<dbReference type="Proteomes" id="UP000663722">
    <property type="component" value="Chromosome"/>
</dbReference>
<dbReference type="RefSeq" id="WP_207679819.1">
    <property type="nucleotide sequence ID" value="NZ_CP061800.1"/>
</dbReference>
<keyword evidence="2" id="KW-0472">Membrane</keyword>
<feature type="transmembrane region" description="Helical" evidence="2">
    <location>
        <begin position="6"/>
        <end position="26"/>
    </location>
</feature>
<sequence>MSKRPFIIALVVTLMAIIGAGIWSAWKSLRKPVGPLEKATIGIIHLSFTGYPVYVALEKDYFKDQGLDIALQYYPYGNLVLDAVIRGKADFGISSETPFMHTVLNGGKIYAFATTMTAKKHLAIVARKDRGILTPNDLKGKKIGVTTGTNGEYFLDTVLLLHNISRNDINIVHLKPEQMVDTLMSGEADAIATWNPLMCKARKMLGQGGSVFYAKGLYSPFFAVSARHDYVHNNPQIIEKVVRSLIRSCEFIQNNSDKSREIAARYLRTDPSLLNELTATYHFKISLDQSFLMTLEDQSEWAIKNNLTECTTVPNYLNFIYTDALKNAEPANMTIIK</sequence>
<feature type="domain" description="Solute-binding protein family 3/N-terminal" evidence="3">
    <location>
        <begin position="40"/>
        <end position="270"/>
    </location>
</feature>
<evidence type="ECO:0000259" key="3">
    <source>
        <dbReference type="SMART" id="SM00062"/>
    </source>
</evidence>
<dbReference type="Pfam" id="PF09084">
    <property type="entry name" value="NMT1"/>
    <property type="match status" value="1"/>
</dbReference>
<dbReference type="SUPFAM" id="SSF53850">
    <property type="entry name" value="Periplasmic binding protein-like II"/>
    <property type="match status" value="1"/>
</dbReference>
<evidence type="ECO:0000313" key="4">
    <source>
        <dbReference type="EMBL" id="QTA92468.1"/>
    </source>
</evidence>
<gene>
    <name evidence="4" type="ORF">dnm_085480</name>
</gene>
<keyword evidence="5" id="KW-1185">Reference proteome</keyword>
<evidence type="ECO:0000313" key="5">
    <source>
        <dbReference type="Proteomes" id="UP000663722"/>
    </source>
</evidence>
<dbReference type="SMART" id="SM00062">
    <property type="entry name" value="PBPb"/>
    <property type="match status" value="1"/>
</dbReference>
<name>A0A975BVM3_9BACT</name>
<protein>
    <submittedName>
        <fullName evidence="4">NMT1/THI5 like domain-containing protein</fullName>
    </submittedName>
</protein>
<dbReference type="PANTHER" id="PTHR30024">
    <property type="entry name" value="ALIPHATIC SULFONATES-BINDING PROTEIN-RELATED"/>
    <property type="match status" value="1"/>
</dbReference>
<proteinExistence type="inferred from homology"/>
<dbReference type="InterPro" id="IPR001638">
    <property type="entry name" value="Solute-binding_3/MltF_N"/>
</dbReference>
<dbReference type="KEGG" id="dmm:dnm_085480"/>
<accession>A0A975BVM3</accession>
<evidence type="ECO:0000256" key="2">
    <source>
        <dbReference type="SAM" id="Phobius"/>
    </source>
</evidence>
<dbReference type="AlphaFoldDB" id="A0A975BVM3"/>
<reference evidence="4" key="1">
    <citation type="journal article" date="2021" name="Microb. Physiol.">
        <title>Proteogenomic Insights into the Physiology of Marine, Sulfate-Reducing, Filamentous Desulfonema limicola and Desulfonema magnum.</title>
        <authorList>
            <person name="Schnaars V."/>
            <person name="Wohlbrand L."/>
            <person name="Scheve S."/>
            <person name="Hinrichs C."/>
            <person name="Reinhardt R."/>
            <person name="Rabus R."/>
        </authorList>
    </citation>
    <scope>NUCLEOTIDE SEQUENCE</scope>
    <source>
        <strain evidence="4">4be13</strain>
    </source>
</reference>
<dbReference type="EMBL" id="CP061800">
    <property type="protein sequence ID" value="QTA92468.1"/>
    <property type="molecule type" value="Genomic_DNA"/>
</dbReference>
<dbReference type="CDD" id="cd01008">
    <property type="entry name" value="PBP2_NrtA_SsuA_CpmA_like"/>
    <property type="match status" value="1"/>
</dbReference>
<keyword evidence="2" id="KW-0812">Transmembrane</keyword>
<evidence type="ECO:0000256" key="1">
    <source>
        <dbReference type="ARBA" id="ARBA00010742"/>
    </source>
</evidence>
<organism evidence="4 5">
    <name type="scientific">Desulfonema magnum</name>
    <dbReference type="NCBI Taxonomy" id="45655"/>
    <lineage>
        <taxon>Bacteria</taxon>
        <taxon>Pseudomonadati</taxon>
        <taxon>Thermodesulfobacteriota</taxon>
        <taxon>Desulfobacteria</taxon>
        <taxon>Desulfobacterales</taxon>
        <taxon>Desulfococcaceae</taxon>
        <taxon>Desulfonema</taxon>
    </lineage>
</organism>
<dbReference type="InterPro" id="IPR015168">
    <property type="entry name" value="SsuA/THI5"/>
</dbReference>
<dbReference type="Gene3D" id="3.40.190.10">
    <property type="entry name" value="Periplasmic binding protein-like II"/>
    <property type="match status" value="3"/>
</dbReference>
<keyword evidence="2" id="KW-1133">Transmembrane helix</keyword>
<comment type="similarity">
    <text evidence="1">Belongs to the bacterial solute-binding protein SsuA/TauA family.</text>
</comment>